<name>A0AAJ1FDB2_9BACT</name>
<evidence type="ECO:0000313" key="2">
    <source>
        <dbReference type="Proteomes" id="UP001205035"/>
    </source>
</evidence>
<dbReference type="EMBL" id="JANGBQ010000004">
    <property type="protein sequence ID" value="MCQ5082082.1"/>
    <property type="molecule type" value="Genomic_DNA"/>
</dbReference>
<gene>
    <name evidence="1" type="ORF">NE651_04170</name>
</gene>
<reference evidence="1" key="1">
    <citation type="submission" date="2022-06" db="EMBL/GenBank/DDBJ databases">
        <title>Isolation of gut microbiota from human fecal samples.</title>
        <authorList>
            <person name="Pamer E.G."/>
            <person name="Barat B."/>
            <person name="Waligurski E."/>
            <person name="Medina S."/>
            <person name="Paddock L."/>
            <person name="Mostad J."/>
        </authorList>
    </citation>
    <scope>NUCLEOTIDE SEQUENCE</scope>
    <source>
        <strain evidence="1">DFI.6.22</strain>
    </source>
</reference>
<comment type="caution">
    <text evidence="1">The sequence shown here is derived from an EMBL/GenBank/DDBJ whole genome shotgun (WGS) entry which is preliminary data.</text>
</comment>
<sequence>MFYLYAPGRLRLEGERLLPVERGVALAPGSWISLAPETMLVYTSME</sequence>
<protein>
    <submittedName>
        <fullName evidence="1">Uncharacterized protein</fullName>
    </submittedName>
</protein>
<proteinExistence type="predicted"/>
<evidence type="ECO:0000313" key="1">
    <source>
        <dbReference type="EMBL" id="MCQ5082082.1"/>
    </source>
</evidence>
<dbReference type="RefSeq" id="WP_153919091.1">
    <property type="nucleotide sequence ID" value="NZ_DAWDXQ010000002.1"/>
</dbReference>
<dbReference type="Proteomes" id="UP001205035">
    <property type="component" value="Unassembled WGS sequence"/>
</dbReference>
<dbReference type="AlphaFoldDB" id="A0AAJ1FDB2"/>
<accession>A0AAJ1FDB2</accession>
<organism evidence="1 2">
    <name type="scientific">Alistipes onderdonkii</name>
    <dbReference type="NCBI Taxonomy" id="328813"/>
    <lineage>
        <taxon>Bacteria</taxon>
        <taxon>Pseudomonadati</taxon>
        <taxon>Bacteroidota</taxon>
        <taxon>Bacteroidia</taxon>
        <taxon>Bacteroidales</taxon>
        <taxon>Rikenellaceae</taxon>
        <taxon>Alistipes</taxon>
    </lineage>
</organism>